<dbReference type="InterPro" id="IPR029045">
    <property type="entry name" value="ClpP/crotonase-like_dom_sf"/>
</dbReference>
<dbReference type="Gene3D" id="3.90.226.10">
    <property type="entry name" value="2-enoyl-CoA Hydratase, Chain A, domain 1"/>
    <property type="match status" value="1"/>
</dbReference>
<keyword evidence="6" id="KW-1185">Reference proteome</keyword>
<sequence>MTDEAEILFRRSGALGVITLNRPKALNSLTLGMIREFDRQLREWRQDSSLAVVAIEGAGEKAFCAGGDVRAVWEAGKRGEVGQGLTADFFREEYQLNHLIHHYPKPIVALIDGITMGGGVGVSIHCSHRVVGARTLFAMPETAIGLFPDVGGSYFLPRLPGKSGLYLALTGARLKAADCCFLGIATDHCDSETLSGLLESLASGDYEGGDAKRVASNIIGGFRTDPGEAPIASAMASINDAFGGDDVFAILQRLSEMPGDWARETLETLRKRSPFSVMLAFEQLRRGAALSFDDCMIMEYRLSQAMMKDGDFYEGIRAVLVEKDHAPRWKPARLEDVEAAEIEASFTSLGARDLAFA</sequence>
<feature type="domain" description="Enoyl-CoA hydratase/isomerase" evidence="4">
    <location>
        <begin position="16"/>
        <end position="346"/>
    </location>
</feature>
<dbReference type="AlphaFoldDB" id="A0A839STB6"/>
<dbReference type="GO" id="GO:0003860">
    <property type="term" value="F:3-hydroxyisobutyryl-CoA hydrolase activity"/>
    <property type="evidence" value="ECO:0007669"/>
    <property type="project" value="UniProtKB-EC"/>
</dbReference>
<dbReference type="EC" id="3.1.2.4" evidence="2"/>
<evidence type="ECO:0000256" key="1">
    <source>
        <dbReference type="ARBA" id="ARBA00001709"/>
    </source>
</evidence>
<organism evidence="5 6">
    <name type="scientific">Limibacillus halophilus</name>
    <dbReference type="NCBI Taxonomy" id="1579333"/>
    <lineage>
        <taxon>Bacteria</taxon>
        <taxon>Pseudomonadati</taxon>
        <taxon>Pseudomonadota</taxon>
        <taxon>Alphaproteobacteria</taxon>
        <taxon>Rhodospirillales</taxon>
        <taxon>Rhodovibrionaceae</taxon>
        <taxon>Limibacillus</taxon>
    </lineage>
</organism>
<comment type="catalytic activity">
    <reaction evidence="1">
        <text>3-hydroxy-2-methylpropanoyl-CoA + H2O = 3-hydroxy-2-methylpropanoate + CoA + H(+)</text>
        <dbReference type="Rhea" id="RHEA:20888"/>
        <dbReference type="ChEBI" id="CHEBI:11805"/>
        <dbReference type="ChEBI" id="CHEBI:15377"/>
        <dbReference type="ChEBI" id="CHEBI:15378"/>
        <dbReference type="ChEBI" id="CHEBI:57287"/>
        <dbReference type="ChEBI" id="CHEBI:57340"/>
        <dbReference type="EC" id="3.1.2.4"/>
    </reaction>
</comment>
<dbReference type="CDD" id="cd06558">
    <property type="entry name" value="crotonase-like"/>
    <property type="match status" value="1"/>
</dbReference>
<dbReference type="GO" id="GO:0006574">
    <property type="term" value="P:L-valine catabolic process"/>
    <property type="evidence" value="ECO:0007669"/>
    <property type="project" value="TreeGrafter"/>
</dbReference>
<dbReference type="EMBL" id="JACHXA010000005">
    <property type="protein sequence ID" value="MBB3065722.1"/>
    <property type="molecule type" value="Genomic_DNA"/>
</dbReference>
<accession>A0A839STB6</accession>
<dbReference type="RefSeq" id="WP_183416553.1">
    <property type="nucleotide sequence ID" value="NZ_JACHXA010000005.1"/>
</dbReference>
<dbReference type="SUPFAM" id="SSF52096">
    <property type="entry name" value="ClpP/crotonase"/>
    <property type="match status" value="1"/>
</dbReference>
<gene>
    <name evidence="5" type="ORF">FHR98_002018</name>
</gene>
<keyword evidence="3" id="KW-0378">Hydrolase</keyword>
<comment type="caution">
    <text evidence="5">The sequence shown here is derived from an EMBL/GenBank/DDBJ whole genome shotgun (WGS) entry which is preliminary data.</text>
</comment>
<dbReference type="InterPro" id="IPR045004">
    <property type="entry name" value="ECH_dom"/>
</dbReference>
<evidence type="ECO:0000259" key="4">
    <source>
        <dbReference type="Pfam" id="PF16113"/>
    </source>
</evidence>
<dbReference type="Proteomes" id="UP000581135">
    <property type="component" value="Unassembled WGS sequence"/>
</dbReference>
<evidence type="ECO:0000313" key="6">
    <source>
        <dbReference type="Proteomes" id="UP000581135"/>
    </source>
</evidence>
<evidence type="ECO:0000256" key="2">
    <source>
        <dbReference type="ARBA" id="ARBA00011915"/>
    </source>
</evidence>
<proteinExistence type="predicted"/>
<dbReference type="InterPro" id="IPR032259">
    <property type="entry name" value="HIBYL-CoA-H"/>
</dbReference>
<keyword evidence="5" id="KW-0456">Lyase</keyword>
<dbReference type="Pfam" id="PF16113">
    <property type="entry name" value="ECH_2"/>
    <property type="match status" value="1"/>
</dbReference>
<dbReference type="PANTHER" id="PTHR43176">
    <property type="entry name" value="3-HYDROXYISOBUTYRYL-COA HYDROLASE-RELATED"/>
    <property type="match status" value="1"/>
</dbReference>
<dbReference type="PANTHER" id="PTHR43176:SF3">
    <property type="entry name" value="3-HYDROXYISOBUTYRYL-COA HYDROLASE, MITOCHONDRIAL"/>
    <property type="match status" value="1"/>
</dbReference>
<dbReference type="FunFam" id="3.90.226.10:FF:000026">
    <property type="entry name" value="3-hydroxyisobutyryl-CoA hydrolase, mitochondrial"/>
    <property type="match status" value="1"/>
</dbReference>
<dbReference type="NCBIfam" id="NF004127">
    <property type="entry name" value="PRK05617.1"/>
    <property type="match status" value="1"/>
</dbReference>
<evidence type="ECO:0000256" key="3">
    <source>
        <dbReference type="ARBA" id="ARBA00022801"/>
    </source>
</evidence>
<evidence type="ECO:0000313" key="5">
    <source>
        <dbReference type="EMBL" id="MBB3065722.1"/>
    </source>
</evidence>
<name>A0A839STB6_9PROT</name>
<dbReference type="GO" id="GO:0016829">
    <property type="term" value="F:lyase activity"/>
    <property type="evidence" value="ECO:0007669"/>
    <property type="project" value="UniProtKB-KW"/>
</dbReference>
<reference evidence="5 6" key="1">
    <citation type="submission" date="2020-08" db="EMBL/GenBank/DDBJ databases">
        <title>Genomic Encyclopedia of Type Strains, Phase III (KMG-III): the genomes of soil and plant-associated and newly described type strains.</title>
        <authorList>
            <person name="Whitman W."/>
        </authorList>
    </citation>
    <scope>NUCLEOTIDE SEQUENCE [LARGE SCALE GENOMIC DNA]</scope>
    <source>
        <strain evidence="5 6">CECT 8803</strain>
    </source>
</reference>
<protein>
    <recommendedName>
        <fullName evidence="2">3-hydroxyisobutyryl-CoA hydrolase</fullName>
        <ecNumber evidence="2">3.1.2.4</ecNumber>
    </recommendedName>
</protein>